<organism evidence="1 2">
    <name type="scientific">Amphibacillus indicireducens</name>
    <dbReference type="NCBI Taxonomy" id="1076330"/>
    <lineage>
        <taxon>Bacteria</taxon>
        <taxon>Bacillati</taxon>
        <taxon>Bacillota</taxon>
        <taxon>Bacilli</taxon>
        <taxon>Bacillales</taxon>
        <taxon>Bacillaceae</taxon>
        <taxon>Amphibacillus</taxon>
    </lineage>
</organism>
<comment type="caution">
    <text evidence="1">The sequence shown here is derived from an EMBL/GenBank/DDBJ whole genome shotgun (WGS) entry which is preliminary data.</text>
</comment>
<dbReference type="RefSeq" id="WP_344913724.1">
    <property type="nucleotide sequence ID" value="NZ_BAABDL010000140.1"/>
</dbReference>
<dbReference type="EMBL" id="BAABDL010000140">
    <property type="protein sequence ID" value="GAA4079474.1"/>
    <property type="molecule type" value="Genomic_DNA"/>
</dbReference>
<sequence length="131" mass="15707">MGFKETFNKYFNNHSESRDNHWDKNLKTKYFKTTKDKAFDKVLYYFRQQQNCEINSESQKHGEISINYKGKRRAFVIVTIIMVKPYRTAIDFSITTEGGIFDLGFSHNLIPKFYRDLEKEIPLLDQQEQVY</sequence>
<protein>
    <recommendedName>
        <fullName evidence="3">Cytosolic protein</fullName>
    </recommendedName>
</protein>
<proteinExistence type="predicted"/>
<evidence type="ECO:0000313" key="2">
    <source>
        <dbReference type="Proteomes" id="UP001501734"/>
    </source>
</evidence>
<name>A0ABP7W285_9BACI</name>
<reference evidence="2" key="1">
    <citation type="journal article" date="2019" name="Int. J. Syst. Evol. Microbiol.">
        <title>The Global Catalogue of Microorganisms (GCM) 10K type strain sequencing project: providing services to taxonomists for standard genome sequencing and annotation.</title>
        <authorList>
            <consortium name="The Broad Institute Genomics Platform"/>
            <consortium name="The Broad Institute Genome Sequencing Center for Infectious Disease"/>
            <person name="Wu L."/>
            <person name="Ma J."/>
        </authorList>
    </citation>
    <scope>NUCLEOTIDE SEQUENCE [LARGE SCALE GENOMIC DNA]</scope>
    <source>
        <strain evidence="2">JCM 17250</strain>
    </source>
</reference>
<evidence type="ECO:0000313" key="1">
    <source>
        <dbReference type="EMBL" id="GAA4079474.1"/>
    </source>
</evidence>
<keyword evidence="2" id="KW-1185">Reference proteome</keyword>
<accession>A0ABP7W285</accession>
<dbReference type="Proteomes" id="UP001501734">
    <property type="component" value="Unassembled WGS sequence"/>
</dbReference>
<gene>
    <name evidence="1" type="ORF">GCM10022410_24560</name>
</gene>
<evidence type="ECO:0008006" key="3">
    <source>
        <dbReference type="Google" id="ProtNLM"/>
    </source>
</evidence>